<evidence type="ECO:0000256" key="2">
    <source>
        <dbReference type="ARBA" id="ARBA00023015"/>
    </source>
</evidence>
<dbReference type="RefSeq" id="WP_014898712.1">
    <property type="nucleotide sequence ID" value="NC_018514.1"/>
</dbReference>
<dbReference type="FunFam" id="1.10.10.10:FF:000001">
    <property type="entry name" value="LysR family transcriptional regulator"/>
    <property type="match status" value="1"/>
</dbReference>
<keyword evidence="3" id="KW-0238">DNA-binding</keyword>
<evidence type="ECO:0000256" key="5">
    <source>
        <dbReference type="SAM" id="MobiDB-lite"/>
    </source>
</evidence>
<accession>A0A9W3K5N6</accession>
<dbReference type="Gene3D" id="1.10.10.10">
    <property type="entry name" value="Winged helix-like DNA-binding domain superfamily/Winged helix DNA-binding domain"/>
    <property type="match status" value="1"/>
</dbReference>
<evidence type="ECO:0000313" key="7">
    <source>
        <dbReference type="EMBL" id="AFQ49938.1"/>
    </source>
</evidence>
<dbReference type="KEGG" id="bct:GEM_3547"/>
<dbReference type="InterPro" id="IPR036390">
    <property type="entry name" value="WH_DNA-bd_sf"/>
</dbReference>
<evidence type="ECO:0000256" key="4">
    <source>
        <dbReference type="ARBA" id="ARBA00023163"/>
    </source>
</evidence>
<dbReference type="InterPro" id="IPR000847">
    <property type="entry name" value="LysR_HTH_N"/>
</dbReference>
<dbReference type="Pfam" id="PF00126">
    <property type="entry name" value="HTH_1"/>
    <property type="match status" value="1"/>
</dbReference>
<gene>
    <name evidence="7" type="ORF">GEM_3547</name>
</gene>
<dbReference type="SUPFAM" id="SSF46785">
    <property type="entry name" value="Winged helix' DNA-binding domain"/>
    <property type="match status" value="1"/>
</dbReference>
<dbReference type="GO" id="GO:0003700">
    <property type="term" value="F:DNA-binding transcription factor activity"/>
    <property type="evidence" value="ECO:0007669"/>
    <property type="project" value="InterPro"/>
</dbReference>
<proteinExistence type="inferred from homology"/>
<dbReference type="Gene3D" id="3.40.190.290">
    <property type="match status" value="1"/>
</dbReference>
<dbReference type="PROSITE" id="PS50931">
    <property type="entry name" value="HTH_LYSR"/>
    <property type="match status" value="1"/>
</dbReference>
<dbReference type="GO" id="GO:0003677">
    <property type="term" value="F:DNA binding"/>
    <property type="evidence" value="ECO:0007669"/>
    <property type="project" value="UniProtKB-KW"/>
</dbReference>
<dbReference type="AlphaFoldDB" id="A0A9W3K5N6"/>
<dbReference type="InterPro" id="IPR036388">
    <property type="entry name" value="WH-like_DNA-bd_sf"/>
</dbReference>
<sequence>MDTLHHMRLFVRVVNAGGFSAAARQLGASTPRISRAVSDLERHLAVRLLNRTTRRISLTEAGERYWRRCDQILAYLEQAEAETRDADARPSGKLKLHCLNGLDRHYVMPLVARYRQRFPEVRIELSVARRRPDMMSEGFDVSIALERHPPESGMTSERLGSTFSILCAARGYVDAHGAPATHEDLEGHACLDLAATAMPHDAWQLLGPDGEQRVPRVRPAFRVNDADALAAGIRGGMGIGLLPLYSAVAGLRDGEFVRVLPDYRTCDMNVYALYASRQYLDAKVRTWVELMRDALPPMLASDERALASSGDAPDRRPCPEVDEAPGAR</sequence>
<dbReference type="EMBL" id="CP003775">
    <property type="protein sequence ID" value="AFQ49938.1"/>
    <property type="molecule type" value="Genomic_DNA"/>
</dbReference>
<dbReference type="PANTHER" id="PTHR30537">
    <property type="entry name" value="HTH-TYPE TRANSCRIPTIONAL REGULATOR"/>
    <property type="match status" value="1"/>
</dbReference>
<keyword evidence="2" id="KW-0805">Transcription regulation</keyword>
<protein>
    <submittedName>
        <fullName evidence="7">Transcriptional regulator</fullName>
    </submittedName>
</protein>
<organism evidence="7 8">
    <name type="scientific">Burkholderia cepacia GG4</name>
    <dbReference type="NCBI Taxonomy" id="1009846"/>
    <lineage>
        <taxon>Bacteria</taxon>
        <taxon>Pseudomonadati</taxon>
        <taxon>Pseudomonadota</taxon>
        <taxon>Betaproteobacteria</taxon>
        <taxon>Burkholderiales</taxon>
        <taxon>Burkholderiaceae</taxon>
        <taxon>Burkholderia</taxon>
        <taxon>Burkholderia cepacia complex</taxon>
    </lineage>
</organism>
<comment type="similarity">
    <text evidence="1">Belongs to the LysR transcriptional regulatory family.</text>
</comment>
<keyword evidence="4" id="KW-0804">Transcription</keyword>
<dbReference type="InterPro" id="IPR005119">
    <property type="entry name" value="LysR_subst-bd"/>
</dbReference>
<evidence type="ECO:0000259" key="6">
    <source>
        <dbReference type="PROSITE" id="PS50931"/>
    </source>
</evidence>
<evidence type="ECO:0000313" key="8">
    <source>
        <dbReference type="Proteomes" id="UP000032866"/>
    </source>
</evidence>
<feature type="region of interest" description="Disordered" evidence="5">
    <location>
        <begin position="302"/>
        <end position="328"/>
    </location>
</feature>
<dbReference type="SUPFAM" id="SSF53850">
    <property type="entry name" value="Periplasmic binding protein-like II"/>
    <property type="match status" value="1"/>
</dbReference>
<dbReference type="Proteomes" id="UP000032866">
    <property type="component" value="Chromosome 2"/>
</dbReference>
<dbReference type="CDD" id="cd08422">
    <property type="entry name" value="PBP2_CrgA_like"/>
    <property type="match status" value="1"/>
</dbReference>
<dbReference type="PANTHER" id="PTHR30537:SF5">
    <property type="entry name" value="HTH-TYPE TRANSCRIPTIONAL ACTIVATOR TTDR-RELATED"/>
    <property type="match status" value="1"/>
</dbReference>
<dbReference type="Pfam" id="PF03466">
    <property type="entry name" value="LysR_substrate"/>
    <property type="match status" value="1"/>
</dbReference>
<evidence type="ECO:0000256" key="3">
    <source>
        <dbReference type="ARBA" id="ARBA00023125"/>
    </source>
</evidence>
<evidence type="ECO:0000256" key="1">
    <source>
        <dbReference type="ARBA" id="ARBA00009437"/>
    </source>
</evidence>
<reference evidence="7 8" key="1">
    <citation type="journal article" date="2012" name="J. Bacteriol.">
        <title>Complete Genome Sequence of Burkholderia sp. Strain GG4, a Betaproteobacterium That Reduces 3-Oxo-N-Acylhomoserine Lactones and Produces Different N-Acylhomoserine Lactones.</title>
        <authorList>
            <person name="Hong K.W."/>
            <person name="Koh C.L."/>
            <person name="Sam C.K."/>
            <person name="Yin W.F."/>
            <person name="Chan K.G."/>
        </authorList>
    </citation>
    <scope>NUCLEOTIDE SEQUENCE [LARGE SCALE GENOMIC DNA]</scope>
    <source>
        <strain evidence="7 8">GG4</strain>
    </source>
</reference>
<feature type="domain" description="HTH lysR-type" evidence="6">
    <location>
        <begin position="1"/>
        <end position="59"/>
    </location>
</feature>
<name>A0A9W3K5N6_BURCE</name>
<dbReference type="InterPro" id="IPR058163">
    <property type="entry name" value="LysR-type_TF_proteobact-type"/>
</dbReference>